<dbReference type="RefSeq" id="WP_101902803.1">
    <property type="nucleotide sequence ID" value="NZ_OZ038524.1"/>
</dbReference>
<evidence type="ECO:0000313" key="2">
    <source>
        <dbReference type="Proteomes" id="UP001497514"/>
    </source>
</evidence>
<evidence type="ECO:0008006" key="3">
    <source>
        <dbReference type="Google" id="ProtNLM"/>
    </source>
</evidence>
<sequence length="549" mass="65528">MPGYNIEGKKIVVSDSKHKKVYWSELSVYIKKKHFENSNEYNEPTKVQEILKDCFTFLLNKLESLIKNENRFSFYLFCHTIHEDSIDIHLNLIKGKKLDINKEKIAGSRRILKIILEQSTRYNLKGTSNFNHEIAKNSLEYISLLEEMIYVGEWVFISSEYIAQSQLFQKSIGVKMEDNELQYLTYQPYPLFFSHIFNELPKHDSEVTLTDCIDDFKNLIEDKYSIKYNDLCYFIAEILSNNSNSLGVTKLPEIIKNIKENTPVNHKFIDSFYDGLKITKNNALDIAQCFYTNQDIGRYMYKPILEYNIDENIYHLIGPNKWGESLSQLNTNCFPFGIFPIEWKINHDLKKFIQVIDNTHDKVLQNPIIEKLKEHNHPYEVDILRFKTHNKQYINITDTIGDIDILFIDMFQKIIYVSECKHNRSRFDYSNWKRDYSNFKQKHEAQLKRKIDWTKSNKKIIENHFRLRNENPIILELTEYKIEGIFIINAPNIYMFNSKYKCYTIHDFQLLMNNEIPFNDFIIYAEDRKKSYHIEHPYFDNIEKEINSA</sequence>
<proteinExistence type="predicted"/>
<evidence type="ECO:0000313" key="1">
    <source>
        <dbReference type="EMBL" id="CAL2083189.1"/>
    </source>
</evidence>
<dbReference type="Proteomes" id="UP001497514">
    <property type="component" value="Chromosome"/>
</dbReference>
<reference evidence="1 2" key="1">
    <citation type="submission" date="2024-05" db="EMBL/GenBank/DDBJ databases">
        <authorList>
            <person name="Duchaud E."/>
        </authorList>
    </citation>
    <scope>NUCLEOTIDE SEQUENCE [LARGE SCALE GENOMIC DNA]</scope>
    <source>
        <strain evidence="1">Ena-SAMPLE-TAB-13-05-2024-13:56:06:370-140309</strain>
    </source>
</reference>
<protein>
    <recommendedName>
        <fullName evidence="3">NERD domain-containing protein</fullName>
    </recommendedName>
</protein>
<gene>
    <name evidence="1" type="ORF">TD3509T_1491</name>
</gene>
<dbReference type="EMBL" id="OZ038524">
    <property type="protein sequence ID" value="CAL2083189.1"/>
    <property type="molecule type" value="Genomic_DNA"/>
</dbReference>
<accession>A0ABM9NXR0</accession>
<organism evidence="1 2">
    <name type="scientific">Tenacibaculum dicentrarchi</name>
    <dbReference type="NCBI Taxonomy" id="669041"/>
    <lineage>
        <taxon>Bacteria</taxon>
        <taxon>Pseudomonadati</taxon>
        <taxon>Bacteroidota</taxon>
        <taxon>Flavobacteriia</taxon>
        <taxon>Flavobacteriales</taxon>
        <taxon>Flavobacteriaceae</taxon>
        <taxon>Tenacibaculum</taxon>
    </lineage>
</organism>
<keyword evidence="2" id="KW-1185">Reference proteome</keyword>
<name>A0ABM9NXR0_9FLAO</name>